<comment type="caution">
    <text evidence="2">The sequence shown here is derived from an EMBL/GenBank/DDBJ whole genome shotgun (WGS) entry which is preliminary data.</text>
</comment>
<accession>A0A926NZ19</accession>
<dbReference type="AlphaFoldDB" id="A0A926NZ19"/>
<name>A0A926NZ19_9SPHI</name>
<reference evidence="2" key="1">
    <citation type="submission" date="2020-09" db="EMBL/GenBank/DDBJ databases">
        <title>Novel species of Mucilaginibacter isolated from a glacier on the Tibetan Plateau.</title>
        <authorList>
            <person name="Liu Q."/>
            <person name="Xin Y.-H."/>
        </authorList>
    </citation>
    <scope>NUCLEOTIDE SEQUENCE</scope>
    <source>
        <strain evidence="2">ZB1P21</strain>
    </source>
</reference>
<dbReference type="InterPro" id="IPR049945">
    <property type="entry name" value="AAA_22"/>
</dbReference>
<keyword evidence="2" id="KW-0067">ATP-binding</keyword>
<organism evidence="2 3">
    <name type="scientific">Mucilaginibacter glaciei</name>
    <dbReference type="NCBI Taxonomy" id="2772109"/>
    <lineage>
        <taxon>Bacteria</taxon>
        <taxon>Pseudomonadati</taxon>
        <taxon>Bacteroidota</taxon>
        <taxon>Sphingobacteriia</taxon>
        <taxon>Sphingobacteriales</taxon>
        <taxon>Sphingobacteriaceae</taxon>
        <taxon>Mucilaginibacter</taxon>
    </lineage>
</organism>
<evidence type="ECO:0000259" key="1">
    <source>
        <dbReference type="Pfam" id="PF13401"/>
    </source>
</evidence>
<proteinExistence type="predicted"/>
<dbReference type="Pfam" id="PF13401">
    <property type="entry name" value="AAA_22"/>
    <property type="match status" value="1"/>
</dbReference>
<dbReference type="SUPFAM" id="SSF52540">
    <property type="entry name" value="P-loop containing nucleoside triphosphate hydrolases"/>
    <property type="match status" value="1"/>
</dbReference>
<keyword evidence="2" id="KW-0547">Nucleotide-binding</keyword>
<dbReference type="EMBL" id="JACWMX010000005">
    <property type="protein sequence ID" value="MBD1394294.1"/>
    <property type="molecule type" value="Genomic_DNA"/>
</dbReference>
<sequence length="301" mass="34526">MIQITDEFKKKIVAALMEARAQYSGFDTTFANKYGINEAVFSTLKSGKTDKLLSNGKWLTIARLLDVKMNDKKWHLAETDVFVTIKEDVLFCKQHSKARIYVDECGIGKTFTAKYLCRSLINCFYVDASQCKTKQAFIREIARTIGVDHNDRYVEVKANIKYWLTMVPEPIIIVDEAGDLEYNAFLELKELWNATENVCGWYLMGADGLRKQIEKGIRNKKVGYREIFSRFSESYSSTVPQGREERIAFHKNLIEQVLIVNMEDTSQLNDIVIKCLGNTKDLKKETIGGLRRAESLLLLND</sequence>
<dbReference type="Gene3D" id="3.40.50.300">
    <property type="entry name" value="P-loop containing nucleotide triphosphate hydrolases"/>
    <property type="match status" value="1"/>
</dbReference>
<feature type="domain" description="ORC1/DEAH AAA+ ATPase" evidence="1">
    <location>
        <begin position="105"/>
        <end position="212"/>
    </location>
</feature>
<dbReference type="InterPro" id="IPR027417">
    <property type="entry name" value="P-loop_NTPase"/>
</dbReference>
<dbReference type="GO" id="GO:0005524">
    <property type="term" value="F:ATP binding"/>
    <property type="evidence" value="ECO:0007669"/>
    <property type="project" value="UniProtKB-KW"/>
</dbReference>
<evidence type="ECO:0000313" key="2">
    <source>
        <dbReference type="EMBL" id="MBD1394294.1"/>
    </source>
</evidence>
<gene>
    <name evidence="2" type="ORF">IDJ76_14385</name>
</gene>
<keyword evidence="3" id="KW-1185">Reference proteome</keyword>
<dbReference type="Proteomes" id="UP000619078">
    <property type="component" value="Unassembled WGS sequence"/>
</dbReference>
<dbReference type="GO" id="GO:0016887">
    <property type="term" value="F:ATP hydrolysis activity"/>
    <property type="evidence" value="ECO:0007669"/>
    <property type="project" value="InterPro"/>
</dbReference>
<protein>
    <submittedName>
        <fullName evidence="2">ATP-binding protein</fullName>
    </submittedName>
</protein>
<dbReference type="RefSeq" id="WP_191164030.1">
    <property type="nucleotide sequence ID" value="NZ_JACWMX010000005.1"/>
</dbReference>
<evidence type="ECO:0000313" key="3">
    <source>
        <dbReference type="Proteomes" id="UP000619078"/>
    </source>
</evidence>